<dbReference type="RefSeq" id="WP_195001512.1">
    <property type="nucleotide sequence ID" value="NZ_JADLQN010000001.1"/>
</dbReference>
<evidence type="ECO:0000313" key="2">
    <source>
        <dbReference type="Proteomes" id="UP000707731"/>
    </source>
</evidence>
<dbReference type="Proteomes" id="UP000707731">
    <property type="component" value="Unassembled WGS sequence"/>
</dbReference>
<keyword evidence="2" id="KW-1185">Reference proteome</keyword>
<accession>A0ABS0D8M5</accession>
<reference evidence="1 2" key="1">
    <citation type="submission" date="2020-10" db="EMBL/GenBank/DDBJ databases">
        <title>Identification of Nocardia species via Next-generation sequencing and recognition of intraspecies genetic diversity.</title>
        <authorList>
            <person name="Li P."/>
            <person name="Li P."/>
            <person name="Lu B."/>
        </authorList>
    </citation>
    <scope>NUCLEOTIDE SEQUENCE [LARGE SCALE GENOMIC DNA]</scope>
    <source>
        <strain evidence="1 2">BJ06-0143</strain>
    </source>
</reference>
<organism evidence="1 2">
    <name type="scientific">Nocardia higoensis</name>
    <dbReference type="NCBI Taxonomy" id="228599"/>
    <lineage>
        <taxon>Bacteria</taxon>
        <taxon>Bacillati</taxon>
        <taxon>Actinomycetota</taxon>
        <taxon>Actinomycetes</taxon>
        <taxon>Mycobacteriales</taxon>
        <taxon>Nocardiaceae</taxon>
        <taxon>Nocardia</taxon>
    </lineage>
</organism>
<protein>
    <submittedName>
        <fullName evidence="1">Uncharacterized protein</fullName>
    </submittedName>
</protein>
<comment type="caution">
    <text evidence="1">The sequence shown here is derived from an EMBL/GenBank/DDBJ whole genome shotgun (WGS) entry which is preliminary data.</text>
</comment>
<sequence>MTWTDQHARTELVRTVLARAAIDPDDPGLFDGLPDLDRLFGGVEGLLLTLGYRWRNHLDVKIELGTAQGRTAEEMYRELCAEQPELRALLDAQYVRRNLASLAPAR</sequence>
<name>A0ABS0D8M5_9NOCA</name>
<gene>
    <name evidence="1" type="ORF">IU449_09725</name>
</gene>
<evidence type="ECO:0000313" key="1">
    <source>
        <dbReference type="EMBL" id="MBF6354819.1"/>
    </source>
</evidence>
<dbReference type="EMBL" id="JADLQN010000001">
    <property type="protein sequence ID" value="MBF6354819.1"/>
    <property type="molecule type" value="Genomic_DNA"/>
</dbReference>
<proteinExistence type="predicted"/>